<dbReference type="KEGG" id="cfj:CFIO01_04722"/>
<evidence type="ECO:0000256" key="1">
    <source>
        <dbReference type="SAM" id="MobiDB-lite"/>
    </source>
</evidence>
<dbReference type="Pfam" id="PF13975">
    <property type="entry name" value="gag-asp_proteas"/>
    <property type="match status" value="1"/>
</dbReference>
<reference evidence="3 4" key="1">
    <citation type="submission" date="2014-02" db="EMBL/GenBank/DDBJ databases">
        <title>The genome sequence of Colletotrichum fioriniae PJ7.</title>
        <authorList>
            <person name="Baroncelli R."/>
            <person name="Thon M.R."/>
        </authorList>
    </citation>
    <scope>NUCLEOTIDE SEQUENCE [LARGE SCALE GENOMIC DNA]</scope>
    <source>
        <strain evidence="3 4">PJ7</strain>
    </source>
</reference>
<dbReference type="eggNOG" id="ENOG502TI83">
    <property type="taxonomic scope" value="Eukaryota"/>
</dbReference>
<accession>A0A010S1Q1</accession>
<gene>
    <name evidence="3" type="ORF">CFIO01_04722</name>
</gene>
<dbReference type="Proteomes" id="UP000020467">
    <property type="component" value="Unassembled WGS sequence"/>
</dbReference>
<feature type="compositionally biased region" description="Polar residues" evidence="1">
    <location>
        <begin position="391"/>
        <end position="433"/>
    </location>
</feature>
<dbReference type="CDD" id="cd00303">
    <property type="entry name" value="retropepsin_like"/>
    <property type="match status" value="1"/>
</dbReference>
<sequence length="530" mass="59295">MVRFSESDKFFETLGISETATQIEVKAAYRRKLQAYFSYENSACRKKDAMKCWNESGRYSPFNGLSRPGLSKIRHAHNVLSDPTWRCQYAEFVASGDRLYKFTMPYPASGGMLMAQGAIDGQPVNAIPDTGAGCNLVSSSLAKRLGFEPPPGLLEAQDTGLRMANGKTIMSAGTIIAAWNFTYDPDKSWNIAFQVINDLAHEVVLGSEFLTTSGTMSQYRARLSRAPRPPWAKSFLFTSSIGSVSQRLQGRIGDVTVLALADSGSESNLVSSNLVSSSFARRHTNWHDTIDWNDQHLLRFPDGKVEKTMGSAWAHWACMGQSGSPLSCDDAAFRFHILDSCIHDVILGQNALEEIEAFTNQTASFVESNQGPEPADLNLVIWVPAKHPKTDQATNAGANPQQNQQTSNEHSEIPPQSQTSESLPDPGVSNTSKPPDEKETEYSWWYRRLAERKRQFVARRHILQMSPGPDRDAATAKEQEMRRVFKAREISILPKQAPQQPRRFDNYSALDMEDEASNNHEERRLRFFSR</sequence>
<dbReference type="EMBL" id="JARH01000161">
    <property type="protein sequence ID" value="EXF84554.1"/>
    <property type="molecule type" value="Genomic_DNA"/>
</dbReference>
<dbReference type="InterPro" id="IPR021109">
    <property type="entry name" value="Peptidase_aspartic_dom_sf"/>
</dbReference>
<feature type="region of interest" description="Disordered" evidence="1">
    <location>
        <begin position="390"/>
        <end position="440"/>
    </location>
</feature>
<dbReference type="Gene3D" id="2.40.70.10">
    <property type="entry name" value="Acid Proteases"/>
    <property type="match status" value="1"/>
</dbReference>
<proteinExistence type="predicted"/>
<dbReference type="AlphaFoldDB" id="A0A010S1Q1"/>
<dbReference type="Gene3D" id="1.10.287.110">
    <property type="entry name" value="DnaJ domain"/>
    <property type="match status" value="1"/>
</dbReference>
<dbReference type="InterPro" id="IPR036869">
    <property type="entry name" value="J_dom_sf"/>
</dbReference>
<dbReference type="PROSITE" id="PS50076">
    <property type="entry name" value="DNAJ_2"/>
    <property type="match status" value="1"/>
</dbReference>
<comment type="caution">
    <text evidence="3">The sequence shown here is derived from an EMBL/GenBank/DDBJ whole genome shotgun (WGS) entry which is preliminary data.</text>
</comment>
<feature type="domain" description="J" evidence="2">
    <location>
        <begin position="9"/>
        <end position="93"/>
    </location>
</feature>
<dbReference type="SUPFAM" id="SSF50630">
    <property type="entry name" value="Acid proteases"/>
    <property type="match status" value="1"/>
</dbReference>
<keyword evidence="4" id="KW-1185">Reference proteome</keyword>
<evidence type="ECO:0000259" key="2">
    <source>
        <dbReference type="PROSITE" id="PS50076"/>
    </source>
</evidence>
<evidence type="ECO:0000313" key="4">
    <source>
        <dbReference type="Proteomes" id="UP000020467"/>
    </source>
</evidence>
<protein>
    <recommendedName>
        <fullName evidence="2">J domain-containing protein</fullName>
    </recommendedName>
</protein>
<organism evidence="3 4">
    <name type="scientific">Colletotrichum fioriniae PJ7</name>
    <dbReference type="NCBI Taxonomy" id="1445577"/>
    <lineage>
        <taxon>Eukaryota</taxon>
        <taxon>Fungi</taxon>
        <taxon>Dikarya</taxon>
        <taxon>Ascomycota</taxon>
        <taxon>Pezizomycotina</taxon>
        <taxon>Sordariomycetes</taxon>
        <taxon>Hypocreomycetidae</taxon>
        <taxon>Glomerellales</taxon>
        <taxon>Glomerellaceae</taxon>
        <taxon>Colletotrichum</taxon>
        <taxon>Colletotrichum acutatum species complex</taxon>
    </lineage>
</organism>
<name>A0A010S1Q1_9PEZI</name>
<dbReference type="InterPro" id="IPR001623">
    <property type="entry name" value="DnaJ_domain"/>
</dbReference>
<dbReference type="OrthoDB" id="4850990at2759"/>
<dbReference type="SUPFAM" id="SSF46565">
    <property type="entry name" value="Chaperone J-domain"/>
    <property type="match status" value="1"/>
</dbReference>
<evidence type="ECO:0000313" key="3">
    <source>
        <dbReference type="EMBL" id="EXF84554.1"/>
    </source>
</evidence>
<dbReference type="HOGENOM" id="CLU_513868_0_0_1"/>